<evidence type="ECO:0000256" key="6">
    <source>
        <dbReference type="ARBA" id="ARBA00022971"/>
    </source>
</evidence>
<protein>
    <recommendedName>
        <fullName evidence="10">Plasma membrane fusion protein PRM1</fullName>
    </recommendedName>
</protein>
<feature type="transmembrane region" description="Helical" evidence="10">
    <location>
        <begin position="233"/>
        <end position="256"/>
    </location>
</feature>
<comment type="function">
    <text evidence="1 10">Involved in cell fusion during mating by stabilizing the plasma membrane fusion event.</text>
</comment>
<evidence type="ECO:0000256" key="8">
    <source>
        <dbReference type="ARBA" id="ARBA00023136"/>
    </source>
</evidence>
<keyword evidence="8 10" id="KW-0472">Membrane</keyword>
<dbReference type="GO" id="GO:0032220">
    <property type="term" value="P:plasma membrane fusion involved in cytogamy"/>
    <property type="evidence" value="ECO:0007669"/>
    <property type="project" value="TreeGrafter"/>
</dbReference>
<comment type="caution">
    <text evidence="11">The sequence shown here is derived from an EMBL/GenBank/DDBJ whole genome shotgun (WGS) entry which is preliminary data.</text>
</comment>
<keyword evidence="6 10" id="KW-0184">Conjugation</keyword>
<organism evidence="11 12">
    <name type="scientific">Mucor circinelloides f. lusitanicus</name>
    <name type="common">Mucor racemosus var. lusitanicus</name>
    <dbReference type="NCBI Taxonomy" id="29924"/>
    <lineage>
        <taxon>Eukaryota</taxon>
        <taxon>Fungi</taxon>
        <taxon>Fungi incertae sedis</taxon>
        <taxon>Mucoromycota</taxon>
        <taxon>Mucoromycotina</taxon>
        <taxon>Mucoromycetes</taxon>
        <taxon>Mucorales</taxon>
        <taxon>Mucorineae</taxon>
        <taxon>Mucoraceae</taxon>
        <taxon>Mucor</taxon>
    </lineage>
</organism>
<evidence type="ECO:0000256" key="7">
    <source>
        <dbReference type="ARBA" id="ARBA00022989"/>
    </source>
</evidence>
<evidence type="ECO:0000313" key="11">
    <source>
        <dbReference type="EMBL" id="KAF1807781.1"/>
    </source>
</evidence>
<evidence type="ECO:0000256" key="2">
    <source>
        <dbReference type="ARBA" id="ARBA00004127"/>
    </source>
</evidence>
<feature type="transmembrane region" description="Helical" evidence="10">
    <location>
        <begin position="12"/>
        <end position="32"/>
    </location>
</feature>
<dbReference type="AlphaFoldDB" id="A0A8H4F692"/>
<dbReference type="PANTHER" id="PTHR31030">
    <property type="entry name" value="PLASMA MEMBRANE FUSION PROTEIN PRM1"/>
    <property type="match status" value="1"/>
</dbReference>
<evidence type="ECO:0000256" key="9">
    <source>
        <dbReference type="ARBA" id="ARBA00023180"/>
    </source>
</evidence>
<comment type="subcellular location">
    <subcellularLocation>
        <location evidence="3">Cell envelope</location>
    </subcellularLocation>
    <subcellularLocation>
        <location evidence="10">Cell membrane</location>
        <topology evidence="10">Multi-pass membrane protein</topology>
    </subcellularLocation>
    <subcellularLocation>
        <location evidence="2">Endomembrane system</location>
        <topology evidence="2">Multi-pass membrane protein</topology>
    </subcellularLocation>
</comment>
<evidence type="ECO:0000256" key="10">
    <source>
        <dbReference type="RuleBase" id="RU366035"/>
    </source>
</evidence>
<reference evidence="11 12" key="1">
    <citation type="submission" date="2019-09" db="EMBL/GenBank/DDBJ databases">
        <authorList>
            <consortium name="DOE Joint Genome Institute"/>
            <person name="Mondo S.J."/>
            <person name="Navarro-Mendoza M.I."/>
            <person name="Perez-Arques C."/>
            <person name="Panchal S."/>
            <person name="Nicolas F.E."/>
            <person name="Ganguly P."/>
            <person name="Pangilinan J."/>
            <person name="Grigoriev I."/>
            <person name="Heitman J."/>
            <person name="Sanya K."/>
            <person name="Garre V."/>
        </authorList>
    </citation>
    <scope>NUCLEOTIDE SEQUENCE [LARGE SCALE GENOMIC DNA]</scope>
    <source>
        <strain evidence="11 12">MU402</strain>
    </source>
</reference>
<evidence type="ECO:0000256" key="5">
    <source>
        <dbReference type="ARBA" id="ARBA00022692"/>
    </source>
</evidence>
<feature type="transmembrane region" description="Helical" evidence="10">
    <location>
        <begin position="325"/>
        <end position="347"/>
    </location>
</feature>
<keyword evidence="7 10" id="KW-1133">Transmembrane helix</keyword>
<evidence type="ECO:0000256" key="1">
    <source>
        <dbReference type="ARBA" id="ARBA00002512"/>
    </source>
</evidence>
<dbReference type="EMBL" id="JAAECE010000001">
    <property type="protein sequence ID" value="KAF1807781.1"/>
    <property type="molecule type" value="Genomic_DNA"/>
</dbReference>
<evidence type="ECO:0000256" key="4">
    <source>
        <dbReference type="ARBA" id="ARBA00010780"/>
    </source>
</evidence>
<comment type="caution">
    <text evidence="10">Lacks conserved residue(s) required for the propagation of feature annotation.</text>
</comment>
<dbReference type="GO" id="GO:0005886">
    <property type="term" value="C:plasma membrane"/>
    <property type="evidence" value="ECO:0007669"/>
    <property type="project" value="UniProtKB-SubCell"/>
</dbReference>
<sequence length="547" mass="61738">MLRTLNEQYALAWLQISTIALFTLIGSLVYLLNYMSAHLNASRSRLETVCDSINTLSEQIYNAPSILLQASLHSVYTAKDNIHRNLSTAVNVIESVVVWLISMYKSTYRCLLGLAVRSLLSLVTQIAGPIQQVAQGVTSFLHLDQASTSHIMGWTDSLNATQHKVDEWFKNDDALIRSWVDKPFNALQGQLNATFDAWEPPLITKFQQQQQQQPCRSDQLLSAINQVEHELAYFVYIAIGVLVGLVVVLTAIHLIVIRFRHHQVAQARSLFLSLLLQGENSKQPAAATVQDGLDKYIWTTSTTMLLWQKRKQRLHQLLHFMSHPIAVYCLVVGVAGVCMTWGLAWLMESKSQQVYAAFANTTHAWTANATAEWINAASRQFTSINGWLDQTELDLNNHAFGIIKESAMTINSTLSNVVDQIHTLIQTVLGGTLLETPAKELTQCLLLTKIENIEQGLTWIADHSYVRLTRIDVPHFDALLMGPAMQDSIQQHIQMNDSSFITEQLNSLTSFYYMLLYLWCISLCIGIGFQIKYYFFAGRQQPHACFK</sequence>
<proteinExistence type="inferred from homology"/>
<dbReference type="InterPro" id="IPR026777">
    <property type="entry name" value="PRM1"/>
</dbReference>
<name>A0A8H4F692_MUCCL</name>
<dbReference type="GO" id="GO:0043332">
    <property type="term" value="C:mating projection tip"/>
    <property type="evidence" value="ECO:0007669"/>
    <property type="project" value="UniProtKB-UniRule"/>
</dbReference>
<keyword evidence="5 10" id="KW-0812">Transmembrane</keyword>
<comment type="similarity">
    <text evidence="4 10">Belongs to the PRM1 family.</text>
</comment>
<dbReference type="GO" id="GO:0012505">
    <property type="term" value="C:endomembrane system"/>
    <property type="evidence" value="ECO:0007669"/>
    <property type="project" value="UniProtKB-SubCell"/>
</dbReference>
<gene>
    <name evidence="11" type="ORF">FB192DRAFT_1466049</name>
</gene>
<keyword evidence="9" id="KW-0325">Glycoprotein</keyword>
<accession>A0A8H4F692</accession>
<dbReference type="Proteomes" id="UP000469890">
    <property type="component" value="Unassembled WGS sequence"/>
</dbReference>
<feature type="transmembrane region" description="Helical" evidence="10">
    <location>
        <begin position="511"/>
        <end position="531"/>
    </location>
</feature>
<dbReference type="PANTHER" id="PTHR31030:SF1">
    <property type="entry name" value="PLASMA MEMBRANE FUSION PROTEIN PRM1"/>
    <property type="match status" value="1"/>
</dbReference>
<evidence type="ECO:0000313" key="12">
    <source>
        <dbReference type="Proteomes" id="UP000469890"/>
    </source>
</evidence>
<keyword evidence="10" id="KW-1003">Cell membrane</keyword>
<evidence type="ECO:0000256" key="3">
    <source>
        <dbReference type="ARBA" id="ARBA00004196"/>
    </source>
</evidence>